<accession>A0A286H1V9</accession>
<evidence type="ECO:0000313" key="4">
    <source>
        <dbReference type="EMBL" id="SOE01456.1"/>
    </source>
</evidence>
<keyword evidence="4" id="KW-0969">Cilium</keyword>
<evidence type="ECO:0000256" key="3">
    <source>
        <dbReference type="SAM" id="MobiDB-lite"/>
    </source>
</evidence>
<feature type="region of interest" description="Disordered" evidence="3">
    <location>
        <begin position="309"/>
        <end position="337"/>
    </location>
</feature>
<evidence type="ECO:0000256" key="2">
    <source>
        <dbReference type="ARBA" id="ARBA00022927"/>
    </source>
</evidence>
<dbReference type="EMBL" id="OCNJ01000018">
    <property type="protein sequence ID" value="SOE01456.1"/>
    <property type="molecule type" value="Genomic_DNA"/>
</dbReference>
<sequence>MSAMRQQAAIRKFTFDLDLDDRDAVRRSYEQPAHTTVQDFEPESAALAPKPEPEPEPQVPQTPLDVAVAQAEADAAAAEAEALAAQMQPPEPETPPEPTFSLQDVEAARDEAYVAGHTAALQEAEAATERLASESLHFIAQGLRQLGATMNEPYKRLEPMAVEVAVAICRRVLPMVTLQYGTAEIEGLIRSILPTIIEQPRIVVRVHPALSGMVRDGVQPVIADTGFEGRLLVVDDAAIQPGDARLEWADGGIERDTPRTWGEILQVIDRNVLAASGITGDFGEAEAAADAERSRLLAEHEARVQAAATAEAMAAAAPDGSPRANLGDDAPRAGTAG</sequence>
<organism evidence="4 5">
    <name type="scientific">Caenispirillum bisanense</name>
    <dbReference type="NCBI Taxonomy" id="414052"/>
    <lineage>
        <taxon>Bacteria</taxon>
        <taxon>Pseudomonadati</taxon>
        <taxon>Pseudomonadota</taxon>
        <taxon>Alphaproteobacteria</taxon>
        <taxon>Rhodospirillales</taxon>
        <taxon>Novispirillaceae</taxon>
        <taxon>Caenispirillum</taxon>
    </lineage>
</organism>
<protein>
    <submittedName>
        <fullName evidence="4">Flagellar assembly protein FliH</fullName>
    </submittedName>
</protein>
<feature type="compositionally biased region" description="Pro residues" evidence="3">
    <location>
        <begin position="89"/>
        <end position="98"/>
    </location>
</feature>
<proteinExistence type="predicted"/>
<reference evidence="4 5" key="1">
    <citation type="submission" date="2017-09" db="EMBL/GenBank/DDBJ databases">
        <authorList>
            <person name="Ehlers B."/>
            <person name="Leendertz F.H."/>
        </authorList>
    </citation>
    <scope>NUCLEOTIDE SEQUENCE [LARGE SCALE GENOMIC DNA]</scope>
    <source>
        <strain evidence="4 5">USBA 140</strain>
    </source>
</reference>
<gene>
    <name evidence="4" type="ORF">SAMN05421508_11848</name>
</gene>
<keyword evidence="1" id="KW-0813">Transport</keyword>
<keyword evidence="4" id="KW-0966">Cell projection</keyword>
<dbReference type="GO" id="GO:0005829">
    <property type="term" value="C:cytosol"/>
    <property type="evidence" value="ECO:0007669"/>
    <property type="project" value="TreeGrafter"/>
</dbReference>
<dbReference type="AlphaFoldDB" id="A0A286H1V9"/>
<keyword evidence="5" id="KW-1185">Reference proteome</keyword>
<dbReference type="InterPro" id="IPR051472">
    <property type="entry name" value="T3SS_Stator/FliH"/>
</dbReference>
<keyword evidence="4" id="KW-0282">Flagellum</keyword>
<feature type="region of interest" description="Disordered" evidence="3">
    <location>
        <begin position="28"/>
        <end position="64"/>
    </location>
</feature>
<dbReference type="PANTHER" id="PTHR34982:SF1">
    <property type="entry name" value="FLAGELLAR ASSEMBLY PROTEIN FLIH"/>
    <property type="match status" value="1"/>
</dbReference>
<keyword evidence="2" id="KW-0653">Protein transport</keyword>
<dbReference type="GO" id="GO:0015031">
    <property type="term" value="P:protein transport"/>
    <property type="evidence" value="ECO:0007669"/>
    <property type="project" value="UniProtKB-KW"/>
</dbReference>
<name>A0A286H1V9_9PROT</name>
<evidence type="ECO:0000256" key="1">
    <source>
        <dbReference type="ARBA" id="ARBA00022448"/>
    </source>
</evidence>
<feature type="region of interest" description="Disordered" evidence="3">
    <location>
        <begin position="81"/>
        <end position="100"/>
    </location>
</feature>
<dbReference type="Proteomes" id="UP000219621">
    <property type="component" value="Unassembled WGS sequence"/>
</dbReference>
<dbReference type="PANTHER" id="PTHR34982">
    <property type="entry name" value="YOP PROTEINS TRANSLOCATION PROTEIN L"/>
    <property type="match status" value="1"/>
</dbReference>
<evidence type="ECO:0000313" key="5">
    <source>
        <dbReference type="Proteomes" id="UP000219621"/>
    </source>
</evidence>